<evidence type="ECO:0000313" key="3">
    <source>
        <dbReference type="Proteomes" id="UP001150904"/>
    </source>
</evidence>
<proteinExistence type="predicted"/>
<dbReference type="GeneID" id="83182690"/>
<reference evidence="2" key="1">
    <citation type="submission" date="2022-12" db="EMBL/GenBank/DDBJ databases">
        <authorList>
            <person name="Petersen C."/>
        </authorList>
    </citation>
    <scope>NUCLEOTIDE SEQUENCE</scope>
    <source>
        <strain evidence="2">IBT 15544</strain>
    </source>
</reference>
<dbReference type="Gene3D" id="6.10.140.1230">
    <property type="match status" value="1"/>
</dbReference>
<keyword evidence="3" id="KW-1185">Reference proteome</keyword>
<feature type="region of interest" description="Disordered" evidence="1">
    <location>
        <begin position="187"/>
        <end position="217"/>
    </location>
</feature>
<reference evidence="2" key="2">
    <citation type="journal article" date="2023" name="IMA Fungus">
        <title>Comparative genomic study of the Penicillium genus elucidates a diverse pangenome and 15 lateral gene transfer events.</title>
        <authorList>
            <person name="Petersen C."/>
            <person name="Sorensen T."/>
            <person name="Nielsen M.R."/>
            <person name="Sondergaard T.E."/>
            <person name="Sorensen J.L."/>
            <person name="Fitzpatrick D.A."/>
            <person name="Frisvad J.C."/>
            <person name="Nielsen K.L."/>
        </authorList>
    </citation>
    <scope>NUCLEOTIDE SEQUENCE</scope>
    <source>
        <strain evidence="2">IBT 15544</strain>
    </source>
</reference>
<dbReference type="PANTHER" id="PTHR10476">
    <property type="entry name" value="CHARGED MULTIVESICULAR BODY PROTEIN"/>
    <property type="match status" value="1"/>
</dbReference>
<organism evidence="2 3">
    <name type="scientific">Penicillium cinerascens</name>
    <dbReference type="NCBI Taxonomy" id="70096"/>
    <lineage>
        <taxon>Eukaryota</taxon>
        <taxon>Fungi</taxon>
        <taxon>Dikarya</taxon>
        <taxon>Ascomycota</taxon>
        <taxon>Pezizomycotina</taxon>
        <taxon>Eurotiomycetes</taxon>
        <taxon>Eurotiomycetidae</taxon>
        <taxon>Eurotiales</taxon>
        <taxon>Aspergillaceae</taxon>
        <taxon>Penicillium</taxon>
    </lineage>
</organism>
<dbReference type="RefSeq" id="XP_058305377.1">
    <property type="nucleotide sequence ID" value="XM_058455389.1"/>
</dbReference>
<dbReference type="EMBL" id="JAPQKR010000015">
    <property type="protein sequence ID" value="KAJ5194889.1"/>
    <property type="molecule type" value="Genomic_DNA"/>
</dbReference>
<evidence type="ECO:0000256" key="1">
    <source>
        <dbReference type="SAM" id="MobiDB-lite"/>
    </source>
</evidence>
<evidence type="ECO:0000313" key="2">
    <source>
        <dbReference type="EMBL" id="KAJ5194889.1"/>
    </source>
</evidence>
<name>A0A9W9MAN9_9EURO</name>
<dbReference type="Proteomes" id="UP001150904">
    <property type="component" value="Unassembled WGS sequence"/>
</dbReference>
<dbReference type="Pfam" id="PF03357">
    <property type="entry name" value="Snf7"/>
    <property type="match status" value="1"/>
</dbReference>
<feature type="compositionally biased region" description="Low complexity" evidence="1">
    <location>
        <begin position="190"/>
        <end position="207"/>
    </location>
</feature>
<dbReference type="InterPro" id="IPR005024">
    <property type="entry name" value="Snf7_fam"/>
</dbReference>
<protein>
    <submittedName>
        <fullName evidence="2">Uncharacterized protein</fullName>
    </submittedName>
</protein>
<accession>A0A9W9MAN9</accession>
<feature type="compositionally biased region" description="Acidic residues" evidence="1">
    <location>
        <begin position="208"/>
        <end position="217"/>
    </location>
</feature>
<sequence length="231" mass="25534">MESLKAVFFGPDPAAQMRKCNALIRANTRQLDRDLAHLKSLDSKTRGHIVAASKRAQRNPSQAKQATSETKTFARELVRIRKQTSRLTTSRAQLQSVGMQVNEAFSVRKIQGSLQKSTGIMKDVNTLVRLPELSSTMHQLSTELVRAGIIEEIVDDAMPNDELLEGEDDEAEEEVDKILQEILSGKLSQPAAVKPAAEPVEATPAAESEPEFEDQEATLEQMRGRLEALKS</sequence>
<dbReference type="AlphaFoldDB" id="A0A9W9MAN9"/>
<dbReference type="GO" id="GO:0007034">
    <property type="term" value="P:vacuolar transport"/>
    <property type="evidence" value="ECO:0007669"/>
    <property type="project" value="InterPro"/>
</dbReference>
<gene>
    <name evidence="2" type="ORF">N7498_008327</name>
</gene>
<dbReference type="OrthoDB" id="2329734at2759"/>
<comment type="caution">
    <text evidence="2">The sequence shown here is derived from an EMBL/GenBank/DDBJ whole genome shotgun (WGS) entry which is preliminary data.</text>
</comment>